<evidence type="ECO:0000256" key="9">
    <source>
        <dbReference type="ARBA" id="ARBA00024190"/>
    </source>
</evidence>
<dbReference type="GO" id="GO:0003341">
    <property type="term" value="P:cilium movement"/>
    <property type="evidence" value="ECO:0007669"/>
    <property type="project" value="TreeGrafter"/>
</dbReference>
<dbReference type="InterPro" id="IPR050687">
    <property type="entry name" value="Dynein_IC"/>
</dbReference>
<evidence type="ECO:0000256" key="1">
    <source>
        <dbReference type="ARBA" id="ARBA00004611"/>
    </source>
</evidence>
<evidence type="ECO:0000256" key="3">
    <source>
        <dbReference type="ARBA" id="ARBA00022574"/>
    </source>
</evidence>
<dbReference type="SUPFAM" id="SSF50978">
    <property type="entry name" value="WD40 repeat-like"/>
    <property type="match status" value="2"/>
</dbReference>
<gene>
    <name evidence="13" type="ORF">BDFB_002366</name>
</gene>
<keyword evidence="5" id="KW-0282">Flagellum</keyword>
<keyword evidence="2" id="KW-0963">Cytoplasm</keyword>
<keyword evidence="8" id="KW-0966">Cell projection</keyword>
<evidence type="ECO:0000256" key="12">
    <source>
        <dbReference type="PROSITE-ProRule" id="PRU00221"/>
    </source>
</evidence>
<feature type="repeat" description="WD" evidence="12">
    <location>
        <begin position="1042"/>
        <end position="1074"/>
    </location>
</feature>
<keyword evidence="4" id="KW-0677">Repeat</keyword>
<evidence type="ECO:0000256" key="6">
    <source>
        <dbReference type="ARBA" id="ARBA00023069"/>
    </source>
</evidence>
<evidence type="ECO:0000313" key="14">
    <source>
        <dbReference type="Proteomes" id="UP000292052"/>
    </source>
</evidence>
<feature type="non-terminal residue" evidence="13">
    <location>
        <position position="1"/>
    </location>
</feature>
<dbReference type="SMART" id="SM00320">
    <property type="entry name" value="WD40"/>
    <property type="match status" value="10"/>
</dbReference>
<reference evidence="13 14" key="1">
    <citation type="submission" date="2017-03" db="EMBL/GenBank/DDBJ databases">
        <title>Genome of the blue death feigning beetle - Asbolus verrucosus.</title>
        <authorList>
            <person name="Rider S.D."/>
        </authorList>
    </citation>
    <scope>NUCLEOTIDE SEQUENCE [LARGE SCALE GENOMIC DNA]</scope>
    <source>
        <strain evidence="13">Butters</strain>
        <tissue evidence="13">Head and leg muscle</tissue>
    </source>
</reference>
<evidence type="ECO:0000256" key="7">
    <source>
        <dbReference type="ARBA" id="ARBA00023212"/>
    </source>
</evidence>
<proteinExistence type="predicted"/>
<keyword evidence="3 12" id="KW-0853">WD repeat</keyword>
<dbReference type="GO" id="GO:0005858">
    <property type="term" value="C:axonemal dynein complex"/>
    <property type="evidence" value="ECO:0007669"/>
    <property type="project" value="TreeGrafter"/>
</dbReference>
<dbReference type="PROSITE" id="PS50082">
    <property type="entry name" value="WD_REPEATS_2"/>
    <property type="match status" value="1"/>
</dbReference>
<keyword evidence="6" id="KW-0969">Cilium</keyword>
<keyword evidence="14" id="KW-1185">Reference proteome</keyword>
<keyword evidence="7" id="KW-0206">Cytoskeleton</keyword>
<dbReference type="Proteomes" id="UP000292052">
    <property type="component" value="Unassembled WGS sequence"/>
</dbReference>
<dbReference type="InterPro" id="IPR001680">
    <property type="entry name" value="WD40_rpt"/>
</dbReference>
<dbReference type="AlphaFoldDB" id="A0A482V201"/>
<dbReference type="STRING" id="1661398.A0A482V201"/>
<comment type="subcellular location">
    <subcellularLocation>
        <location evidence="1">Cytoplasm</location>
        <location evidence="1">Cytoskeleton</location>
        <location evidence="1">Flagellum axoneme</location>
    </subcellularLocation>
    <subcellularLocation>
        <location evidence="9">Dynein axonemal particle</location>
    </subcellularLocation>
</comment>
<evidence type="ECO:0000313" key="13">
    <source>
        <dbReference type="EMBL" id="RZB39082.1"/>
    </source>
</evidence>
<dbReference type="Gene3D" id="2.130.10.10">
    <property type="entry name" value="YVTN repeat-like/Quinoprotein amine dehydrogenase"/>
    <property type="match status" value="2"/>
</dbReference>
<dbReference type="OrthoDB" id="10259804at2759"/>
<evidence type="ECO:0000256" key="2">
    <source>
        <dbReference type="ARBA" id="ARBA00022490"/>
    </source>
</evidence>
<dbReference type="EMBL" id="QDEB01131455">
    <property type="protein sequence ID" value="RZB39082.1"/>
    <property type="molecule type" value="Genomic_DNA"/>
</dbReference>
<dbReference type="PANTHER" id="PTHR12442">
    <property type="entry name" value="DYNEIN INTERMEDIATE CHAIN"/>
    <property type="match status" value="1"/>
</dbReference>
<comment type="caution">
    <text evidence="13">The sequence shown here is derived from an EMBL/GenBank/DDBJ whole genome shotgun (WGS) entry which is preliminary data.</text>
</comment>
<name>A0A482V201_ASBVE</name>
<evidence type="ECO:0000256" key="8">
    <source>
        <dbReference type="ARBA" id="ARBA00023273"/>
    </source>
</evidence>
<dbReference type="GO" id="GO:0120293">
    <property type="term" value="C:dynein axonemal particle"/>
    <property type="evidence" value="ECO:0007669"/>
    <property type="project" value="UniProtKB-SubCell"/>
</dbReference>
<dbReference type="InterPro" id="IPR015943">
    <property type="entry name" value="WD40/YVTN_repeat-like_dom_sf"/>
</dbReference>
<protein>
    <recommendedName>
        <fullName evidence="10">Dynein axonemal intermediate chain 4</fullName>
    </recommendedName>
    <alternativeName>
        <fullName evidence="11">WD repeat-containing protein 78</fullName>
    </alternativeName>
</protein>
<evidence type="ECO:0000256" key="5">
    <source>
        <dbReference type="ARBA" id="ARBA00022846"/>
    </source>
</evidence>
<dbReference type="GO" id="GO:0045504">
    <property type="term" value="F:dynein heavy chain binding"/>
    <property type="evidence" value="ECO:0007669"/>
    <property type="project" value="TreeGrafter"/>
</dbReference>
<sequence length="1213" mass="139595">ITLILNETETIFLLELASSIAPKGTEEGEAAEIDNQRYEYITKGKGRNRKVASIGVQTLPLLMKTRSTEPVKYEFRDNSTFASNWEMYDTYNAGLFKDVADKEIEEKEEVTVEKEEVVKLDDHKLNDEIDPEDFRKTKYEKEIGKLRNNQRFFDAALIIERLLANNYYNEQQKQFKGLVDQSDLEDRIKYNYKLGLLWTFANEDTKSRCVTEICFNDFTEDILAVGYGVVMIWNIKNPKQPERQYFFQHSVTSLVFSKINPNFLAVGFYNGHVKILDVSKRELKVLREDRTTSFEPVWSILCLQHDDMEYFLACFGDGQICKYEITAVHLECVQVMRTVKIEGKMKGAKAMRMFEGNEVSSARYAQAICLTLHSSDPSIYFVGTNEGAVHRCTAHYCNQHLDMFKAHEGSIHGIKFSPFVNKVYATCGDDFQMCLWVEGIDEPLILSRYCMEPVLDLAWSPSHSTILVSLQGMDILLWDFQRKIYSPQSQTKSPTNSRNIICRFTASGRCLIVGVEVTPVSLNPYVYEGSKERQISILDNLTKDTSFFLHASLSRVESQKFHANLLQQKQELETATFNRRSYLTSTYGDEMLITEITGASSRSDFSREITDEEELSTHETNMQKIPEHISLILTETETIFLLDIASCTVPKGTEEGDLVEEDNKLYDYLTKGKGRNRKVLSVGVQTLPILMKGRDTETEKIRYKNTSTFVSTWEMYDTFYKKEQESEEESDDEENLSNDENELITIDNHRLNDEASLESYRVTLEEKQISKLVKSKTFFDALIVIERILGSNCYNEQQKRFKGLSDPDIFREDMVYKYRLQLLWTYANDATESKCVSAIAFNSFTEDIVAVAYGKYFYNDRNCVGMVMIWNFKNPQQPERNYDFKYPVTSIAFSKVNPNLLAVGMYNGDVKVLDVSKREEVVIRENKTTSFEPVWSIVWFQQGDDEDIMASFGDGRVCRFQITGAQELKLTQIMITAAAEGKLKGIKYLKKCEDKDISINRYEEARCLALHPSDPYTYFVGTNEGVVHRCSTNYYNEHMDLFKAHDGAIHTVKFSPFANKLYYTCGDDFRARLWVDGIHEPLVTSEPSTLPVLDVDWSPTNSTVVATIRGPDILVWDLQRKMYESQSVTKSPRGVFNTICRFTPNGRCLMVGDMAGDVHVYSLEDMPIPPFFPENLITLSLKKLLVTKPELVKKIRKLGSLNFDKRHFSKYFN</sequence>
<accession>A0A482V201</accession>
<dbReference type="InterPro" id="IPR036322">
    <property type="entry name" value="WD40_repeat_dom_sf"/>
</dbReference>
<evidence type="ECO:0000256" key="10">
    <source>
        <dbReference type="ARBA" id="ARBA00040002"/>
    </source>
</evidence>
<dbReference type="PANTHER" id="PTHR12442:SF12">
    <property type="entry name" value="DYNEIN AXONEMAL INTERMEDIATE CHAIN 4"/>
    <property type="match status" value="1"/>
</dbReference>
<dbReference type="Pfam" id="PF00400">
    <property type="entry name" value="WD40"/>
    <property type="match status" value="2"/>
</dbReference>
<organism evidence="13 14">
    <name type="scientific">Asbolus verrucosus</name>
    <name type="common">Desert ironclad beetle</name>
    <dbReference type="NCBI Taxonomy" id="1661398"/>
    <lineage>
        <taxon>Eukaryota</taxon>
        <taxon>Metazoa</taxon>
        <taxon>Ecdysozoa</taxon>
        <taxon>Arthropoda</taxon>
        <taxon>Hexapoda</taxon>
        <taxon>Insecta</taxon>
        <taxon>Pterygota</taxon>
        <taxon>Neoptera</taxon>
        <taxon>Endopterygota</taxon>
        <taxon>Coleoptera</taxon>
        <taxon>Polyphaga</taxon>
        <taxon>Cucujiformia</taxon>
        <taxon>Tenebrionidae</taxon>
        <taxon>Pimeliinae</taxon>
        <taxon>Asbolus</taxon>
    </lineage>
</organism>
<evidence type="ECO:0000256" key="11">
    <source>
        <dbReference type="ARBA" id="ARBA00041557"/>
    </source>
</evidence>
<dbReference type="GO" id="GO:0045503">
    <property type="term" value="F:dynein light chain binding"/>
    <property type="evidence" value="ECO:0007669"/>
    <property type="project" value="TreeGrafter"/>
</dbReference>
<evidence type="ECO:0000256" key="4">
    <source>
        <dbReference type="ARBA" id="ARBA00022737"/>
    </source>
</evidence>